<reference evidence="5 7" key="1">
    <citation type="submission" date="2017-06" db="EMBL/GenBank/DDBJ databases">
        <title>Aedes aegypti genome working group (AGWG) sequencing and assembly.</title>
        <authorList>
            <consortium name="Aedes aegypti Genome Working Group (AGWG)"/>
            <person name="Matthews B.J."/>
        </authorList>
    </citation>
    <scope>NUCLEOTIDE SEQUENCE [LARGE SCALE GENOMIC DNA]</scope>
    <source>
        <strain evidence="5 7">LVP_AGWG</strain>
    </source>
</reference>
<name>A0A6I8TXM0_AEDAE</name>
<evidence type="ECO:0000313" key="7">
    <source>
        <dbReference type="Proteomes" id="UP000008820"/>
    </source>
</evidence>
<feature type="domain" description="G-patch" evidence="4">
    <location>
        <begin position="148"/>
        <end position="194"/>
    </location>
</feature>
<dbReference type="InParanoid" id="A0A6I8TXM0"/>
<feature type="compositionally biased region" description="Low complexity" evidence="2">
    <location>
        <begin position="95"/>
        <end position="112"/>
    </location>
</feature>
<dbReference type="GO" id="GO:0003723">
    <property type="term" value="F:RNA binding"/>
    <property type="evidence" value="ECO:0007669"/>
    <property type="project" value="UniProtKB-UniRule"/>
</dbReference>
<dbReference type="InterPro" id="IPR032922">
    <property type="entry name" value="SON"/>
</dbReference>
<feature type="domain" description="DRBM" evidence="3">
    <location>
        <begin position="222"/>
        <end position="292"/>
    </location>
</feature>
<organism evidence="5 7">
    <name type="scientific">Aedes aegypti</name>
    <name type="common">Yellowfever mosquito</name>
    <name type="synonym">Culex aegypti</name>
    <dbReference type="NCBI Taxonomy" id="7159"/>
    <lineage>
        <taxon>Eukaryota</taxon>
        <taxon>Metazoa</taxon>
        <taxon>Ecdysozoa</taxon>
        <taxon>Arthropoda</taxon>
        <taxon>Hexapoda</taxon>
        <taxon>Insecta</taxon>
        <taxon>Pterygota</taxon>
        <taxon>Neoptera</taxon>
        <taxon>Endopterygota</taxon>
        <taxon>Diptera</taxon>
        <taxon>Nematocera</taxon>
        <taxon>Culicoidea</taxon>
        <taxon>Culicidae</taxon>
        <taxon>Culicinae</taxon>
        <taxon>Aedini</taxon>
        <taxon>Aedes</taxon>
        <taxon>Stegomyia</taxon>
    </lineage>
</organism>
<evidence type="ECO:0000256" key="1">
    <source>
        <dbReference type="PROSITE-ProRule" id="PRU00266"/>
    </source>
</evidence>
<feature type="compositionally biased region" description="Low complexity" evidence="2">
    <location>
        <begin position="59"/>
        <end position="88"/>
    </location>
</feature>
<dbReference type="EnsemblMetazoa" id="AAEL019929-RA">
    <property type="protein sequence ID" value="AAEL019929-PA"/>
    <property type="gene ID" value="AAEL019929"/>
</dbReference>
<protein>
    <submittedName>
        <fullName evidence="5">Uncharacterized protein</fullName>
    </submittedName>
</protein>
<feature type="region of interest" description="Disordered" evidence="2">
    <location>
        <begin position="1"/>
        <end position="26"/>
    </location>
</feature>
<dbReference type="SUPFAM" id="SSF54768">
    <property type="entry name" value="dsRNA-binding domain-like"/>
    <property type="match status" value="1"/>
</dbReference>
<dbReference type="OrthoDB" id="786951at2759"/>
<dbReference type="PROSITE" id="PS50174">
    <property type="entry name" value="G_PATCH"/>
    <property type="match status" value="1"/>
</dbReference>
<gene>
    <name evidence="5" type="primary">110678486</name>
    <name evidence="6" type="synonym">110681314</name>
</gene>
<dbReference type="GO" id="GO:0048024">
    <property type="term" value="P:regulation of mRNA splicing, via spliceosome"/>
    <property type="evidence" value="ECO:0007669"/>
    <property type="project" value="TreeGrafter"/>
</dbReference>
<dbReference type="SMART" id="SM00443">
    <property type="entry name" value="G_patch"/>
    <property type="match status" value="1"/>
</dbReference>
<accession>A0A6I8TXM0</accession>
<proteinExistence type="predicted"/>
<dbReference type="PROSITE" id="PS50137">
    <property type="entry name" value="DS_RBD"/>
    <property type="match status" value="1"/>
</dbReference>
<evidence type="ECO:0000259" key="4">
    <source>
        <dbReference type="PROSITE" id="PS50174"/>
    </source>
</evidence>
<feature type="compositionally biased region" description="Low complexity" evidence="2">
    <location>
        <begin position="1"/>
        <end position="21"/>
    </location>
</feature>
<dbReference type="AlphaFoldDB" id="A0A6I8TXM0"/>
<dbReference type="GO" id="GO:0051726">
    <property type="term" value="P:regulation of cell cycle"/>
    <property type="evidence" value="ECO:0007669"/>
    <property type="project" value="InterPro"/>
</dbReference>
<dbReference type="Pfam" id="PF00035">
    <property type="entry name" value="dsrm"/>
    <property type="match status" value="1"/>
</dbReference>
<dbReference type="PANTHER" id="PTHR46528">
    <property type="entry name" value="PROTEIN SON"/>
    <property type="match status" value="1"/>
</dbReference>
<evidence type="ECO:0000256" key="2">
    <source>
        <dbReference type="SAM" id="MobiDB-lite"/>
    </source>
</evidence>
<dbReference type="InterPro" id="IPR000467">
    <property type="entry name" value="G_patch_dom"/>
</dbReference>
<evidence type="ECO:0000259" key="3">
    <source>
        <dbReference type="PROSITE" id="PS50137"/>
    </source>
</evidence>
<keyword evidence="1" id="KW-0694">RNA-binding</keyword>
<dbReference type="Gene3D" id="3.30.160.20">
    <property type="match status" value="1"/>
</dbReference>
<dbReference type="SMART" id="SM00358">
    <property type="entry name" value="DSRM"/>
    <property type="match status" value="1"/>
</dbReference>
<keyword evidence="7" id="KW-1185">Reference proteome</keyword>
<feature type="region of interest" description="Disordered" evidence="2">
    <location>
        <begin position="45"/>
        <end position="147"/>
    </location>
</feature>
<reference evidence="5" key="2">
    <citation type="submission" date="2020-05" db="UniProtKB">
        <authorList>
            <consortium name="EnsemblMetazoa"/>
        </authorList>
    </citation>
    <scope>IDENTIFICATION</scope>
    <source>
        <strain evidence="5">LVP_AGWG</strain>
    </source>
</reference>
<sequence>MNNSSRRNFNFNSNTNNYNNNDSGSGPDFPNIPYYMMAQSLNLGGGGGGGNNDDFSDTQSSNFNYNRNQYNFSRNSSQSSNSYSSRSYGYGGGRQNQDSFQYSASMSSDMSSNVPFTYADNADNNRRKNRGQQPWVKRDSLKRPAPYAGARGMNLMQKMGWNPGQGLGRHENGELEPQFPDIKMDKRGLDAGKMLNVPVTVKADGGSKIQMATIKLITEGKNPLSILEEYCSKRKLGAPKYTAVVDEGPVHAKNYVFKVTVDGVDYTADKGNNVKKTARLEAARKCLNELGVFMKE</sequence>
<dbReference type="Proteomes" id="UP000008820">
    <property type="component" value="Chromosome 3"/>
</dbReference>
<dbReference type="EnsemblMetazoa" id="AAEL020820-RA">
    <property type="protein sequence ID" value="AAEL020820-PA"/>
    <property type="gene ID" value="AAEL020820"/>
</dbReference>
<dbReference type="InterPro" id="IPR014720">
    <property type="entry name" value="dsRBD_dom"/>
</dbReference>
<dbReference type="PANTHER" id="PTHR46528:SF1">
    <property type="entry name" value="PROTEIN SON"/>
    <property type="match status" value="1"/>
</dbReference>
<dbReference type="Pfam" id="PF01585">
    <property type="entry name" value="G-patch"/>
    <property type="match status" value="1"/>
</dbReference>
<evidence type="ECO:0000313" key="5">
    <source>
        <dbReference type="EnsemblMetazoa" id="AAEL019929-PA"/>
    </source>
</evidence>
<evidence type="ECO:0000313" key="6">
    <source>
        <dbReference type="EnsemblMetazoa" id="AAEL020820-PA"/>
    </source>
</evidence>